<organism evidence="2 3">
    <name type="scientific">Enterococcus lemanii</name>
    <dbReference type="NCBI Taxonomy" id="1159752"/>
    <lineage>
        <taxon>Bacteria</taxon>
        <taxon>Bacillati</taxon>
        <taxon>Bacillota</taxon>
        <taxon>Bacilli</taxon>
        <taxon>Lactobacillales</taxon>
        <taxon>Enterococcaceae</taxon>
        <taxon>Enterococcus</taxon>
    </lineage>
</organism>
<sequence>MNDGNLIKKLRIERNITQKELAAGLCSRSTLARFENNNGNIQAYLLINILERMNITFEEYASYKSNNERSKKEVLSENFSNKVLNIQHGETYLQSLYQEYNQTNDLYYLHLYCQGRIILSKVYNKEINLANEFKIIKKHLDNVDNWGFFELTMYTNSLYLFDYDQTIYQFDQVIAQINKFSNSIKIKHLKIHFLVNSIILSFEHEKPKLTTKYLEILHASSEHTDFILGRIFWKFFTGLQNAQNNHTIFDAEVTLSWLHSLGYSNLVENFRGIQELVEAKNNI</sequence>
<dbReference type="EMBL" id="JBHSGS010000031">
    <property type="protein sequence ID" value="MFC4719179.1"/>
    <property type="molecule type" value="Genomic_DNA"/>
</dbReference>
<dbReference type="RefSeq" id="WP_204653333.1">
    <property type="nucleotide sequence ID" value="NZ_JAFBFD010000008.1"/>
</dbReference>
<dbReference type="PROSITE" id="PS50943">
    <property type="entry name" value="HTH_CROC1"/>
    <property type="match status" value="1"/>
</dbReference>
<evidence type="ECO:0000313" key="2">
    <source>
        <dbReference type="EMBL" id="MFC4719179.1"/>
    </source>
</evidence>
<dbReference type="SMART" id="SM00530">
    <property type="entry name" value="HTH_XRE"/>
    <property type="match status" value="1"/>
</dbReference>
<dbReference type="Proteomes" id="UP001595969">
    <property type="component" value="Unassembled WGS sequence"/>
</dbReference>
<dbReference type="InterPro" id="IPR053163">
    <property type="entry name" value="HTH-type_regulator_Rgg"/>
</dbReference>
<dbReference type="PANTHER" id="PTHR37038">
    <property type="entry name" value="TRANSCRIPTIONAL REGULATOR-RELATED"/>
    <property type="match status" value="1"/>
</dbReference>
<feature type="domain" description="HTH cro/C1-type" evidence="1">
    <location>
        <begin position="7"/>
        <end position="60"/>
    </location>
</feature>
<dbReference type="Pfam" id="PF21259">
    <property type="entry name" value="Rgg_C"/>
    <property type="match status" value="1"/>
</dbReference>
<keyword evidence="3" id="KW-1185">Reference proteome</keyword>
<dbReference type="Gene3D" id="1.25.40.10">
    <property type="entry name" value="Tetratricopeptide repeat domain"/>
    <property type="match status" value="1"/>
</dbReference>
<reference evidence="3" key="1">
    <citation type="journal article" date="2019" name="Int. J. Syst. Evol. Microbiol.">
        <title>The Global Catalogue of Microorganisms (GCM) 10K type strain sequencing project: providing services to taxonomists for standard genome sequencing and annotation.</title>
        <authorList>
            <consortium name="The Broad Institute Genomics Platform"/>
            <consortium name="The Broad Institute Genome Sequencing Center for Infectious Disease"/>
            <person name="Wu L."/>
            <person name="Ma J."/>
        </authorList>
    </citation>
    <scope>NUCLEOTIDE SEQUENCE [LARGE SCALE GENOMIC DNA]</scope>
    <source>
        <strain evidence="3">CGMCC 1.19032</strain>
    </source>
</reference>
<dbReference type="InterPro" id="IPR001387">
    <property type="entry name" value="Cro/C1-type_HTH"/>
</dbReference>
<protein>
    <submittedName>
        <fullName evidence="2">Helix-turn-helix domain-containing protein</fullName>
    </submittedName>
</protein>
<evidence type="ECO:0000259" key="1">
    <source>
        <dbReference type="PROSITE" id="PS50943"/>
    </source>
</evidence>
<dbReference type="InterPro" id="IPR010982">
    <property type="entry name" value="Lambda_DNA-bd_dom_sf"/>
</dbReference>
<dbReference type="InterPro" id="IPR011990">
    <property type="entry name" value="TPR-like_helical_dom_sf"/>
</dbReference>
<comment type="caution">
    <text evidence="2">The sequence shown here is derived from an EMBL/GenBank/DDBJ whole genome shotgun (WGS) entry which is preliminary data.</text>
</comment>
<dbReference type="CDD" id="cd00093">
    <property type="entry name" value="HTH_XRE"/>
    <property type="match status" value="1"/>
</dbReference>
<proteinExistence type="predicted"/>
<dbReference type="Pfam" id="PF01381">
    <property type="entry name" value="HTH_3"/>
    <property type="match status" value="1"/>
</dbReference>
<name>A0ABV9MVX1_9ENTE</name>
<evidence type="ECO:0000313" key="3">
    <source>
        <dbReference type="Proteomes" id="UP001595969"/>
    </source>
</evidence>
<accession>A0ABV9MVX1</accession>
<dbReference type="SUPFAM" id="SSF47413">
    <property type="entry name" value="lambda repressor-like DNA-binding domains"/>
    <property type="match status" value="1"/>
</dbReference>
<gene>
    <name evidence="2" type="ORF">ACFO5I_05500</name>
</gene>
<dbReference type="InterPro" id="IPR010057">
    <property type="entry name" value="Transcription_activator_Rgg_C"/>
</dbReference>
<dbReference type="PANTHER" id="PTHR37038:SF12">
    <property type="entry name" value="TRANSCRIPTIONAL REGULATOR"/>
    <property type="match status" value="1"/>
</dbReference>
<dbReference type="NCBIfam" id="TIGR01716">
    <property type="entry name" value="RGG_Cterm"/>
    <property type="match status" value="1"/>
</dbReference>